<comment type="subcellular location">
    <subcellularLocation>
        <location evidence="1">Cell membrane</location>
        <topology evidence="1">Multi-pass membrane protein</topology>
    </subcellularLocation>
</comment>
<feature type="transmembrane region" description="Helical" evidence="6">
    <location>
        <begin position="184"/>
        <end position="201"/>
    </location>
</feature>
<evidence type="ECO:0000313" key="8">
    <source>
        <dbReference type="EMBL" id="OIO07816.1"/>
    </source>
</evidence>
<dbReference type="GO" id="GO:0005886">
    <property type="term" value="C:plasma membrane"/>
    <property type="evidence" value="ECO:0007669"/>
    <property type="project" value="UniProtKB-SubCell"/>
</dbReference>
<dbReference type="PANTHER" id="PTHR42709">
    <property type="entry name" value="ALKALINE PHOSPHATASE LIKE PROTEIN"/>
    <property type="match status" value="1"/>
</dbReference>
<sequence length="229" mass="26267">MIEFIIEKLTLFIVFFVNQLGYGGTMLLMALESCNIPIPSEIILPYAGFLVSQGQMNLHLAAFIGALGCLLGSALSYWLGHKLGRPLLWKYGKWLLLSHHEIAKADKFIARYGDIIYFFSRLMPVVRTFISFIAGVSHGNWLKFCLYTFLGSWIWSYVLIYIGLVLGNHWDNIGPWWDKFQTTIILLILLGIAWHVGRVFWNGRQKKVEQNNQENQVHEDVSGVDVKDK</sequence>
<feature type="transmembrane region" description="Helical" evidence="6">
    <location>
        <begin position="9"/>
        <end position="31"/>
    </location>
</feature>
<keyword evidence="5 6" id="KW-0472">Membrane</keyword>
<organism evidence="8 9">
    <name type="scientific">Candidatus Falkowbacteria bacterium CG1_02_41_21</name>
    <dbReference type="NCBI Taxonomy" id="1805147"/>
    <lineage>
        <taxon>Bacteria</taxon>
        <taxon>Candidatus Falkowiibacteriota</taxon>
    </lineage>
</organism>
<evidence type="ECO:0000256" key="2">
    <source>
        <dbReference type="ARBA" id="ARBA00022475"/>
    </source>
</evidence>
<keyword evidence="4 6" id="KW-1133">Transmembrane helix</keyword>
<name>A0A1J4T8J0_9BACT</name>
<dbReference type="PANTHER" id="PTHR42709:SF6">
    <property type="entry name" value="UNDECAPRENYL PHOSPHATE TRANSPORTER A"/>
    <property type="match status" value="1"/>
</dbReference>
<proteinExistence type="predicted"/>
<keyword evidence="3 6" id="KW-0812">Transmembrane</keyword>
<dbReference type="InterPro" id="IPR051311">
    <property type="entry name" value="DedA_domain"/>
</dbReference>
<evidence type="ECO:0000256" key="6">
    <source>
        <dbReference type="SAM" id="Phobius"/>
    </source>
</evidence>
<evidence type="ECO:0000256" key="4">
    <source>
        <dbReference type="ARBA" id="ARBA00022989"/>
    </source>
</evidence>
<accession>A0A1J4T8J0</accession>
<dbReference type="AlphaFoldDB" id="A0A1J4T8J0"/>
<dbReference type="EMBL" id="MNUV01000026">
    <property type="protein sequence ID" value="OIO07816.1"/>
    <property type="molecule type" value="Genomic_DNA"/>
</dbReference>
<dbReference type="Pfam" id="PF09335">
    <property type="entry name" value="VTT_dom"/>
    <property type="match status" value="1"/>
</dbReference>
<evidence type="ECO:0000256" key="5">
    <source>
        <dbReference type="ARBA" id="ARBA00023136"/>
    </source>
</evidence>
<reference evidence="8 9" key="1">
    <citation type="journal article" date="2016" name="Environ. Microbiol.">
        <title>Genomic resolution of a cold subsurface aquifer community provides metabolic insights for novel microbes adapted to high CO concentrations.</title>
        <authorList>
            <person name="Probst A.J."/>
            <person name="Castelle C.J."/>
            <person name="Singh A."/>
            <person name="Brown C.T."/>
            <person name="Anantharaman K."/>
            <person name="Sharon I."/>
            <person name="Hug L.A."/>
            <person name="Burstein D."/>
            <person name="Emerson J.B."/>
            <person name="Thomas B.C."/>
            <person name="Banfield J.F."/>
        </authorList>
    </citation>
    <scope>NUCLEOTIDE SEQUENCE [LARGE SCALE GENOMIC DNA]</scope>
    <source>
        <strain evidence="8">CG1_02_41_21</strain>
    </source>
</reference>
<keyword evidence="2" id="KW-1003">Cell membrane</keyword>
<gene>
    <name evidence="8" type="ORF">AUJ35_01480</name>
</gene>
<evidence type="ECO:0000313" key="9">
    <source>
        <dbReference type="Proteomes" id="UP000182860"/>
    </source>
</evidence>
<feature type="transmembrane region" description="Helical" evidence="6">
    <location>
        <begin position="58"/>
        <end position="80"/>
    </location>
</feature>
<protein>
    <recommendedName>
        <fullName evidence="7">VTT domain-containing protein</fullName>
    </recommendedName>
</protein>
<dbReference type="Proteomes" id="UP000182860">
    <property type="component" value="Unassembled WGS sequence"/>
</dbReference>
<feature type="transmembrane region" description="Helical" evidence="6">
    <location>
        <begin position="144"/>
        <end position="164"/>
    </location>
</feature>
<evidence type="ECO:0000259" key="7">
    <source>
        <dbReference type="Pfam" id="PF09335"/>
    </source>
</evidence>
<comment type="caution">
    <text evidence="8">The sequence shown here is derived from an EMBL/GenBank/DDBJ whole genome shotgun (WGS) entry which is preliminary data.</text>
</comment>
<evidence type="ECO:0000256" key="3">
    <source>
        <dbReference type="ARBA" id="ARBA00022692"/>
    </source>
</evidence>
<feature type="domain" description="VTT" evidence="7">
    <location>
        <begin position="38"/>
        <end position="163"/>
    </location>
</feature>
<evidence type="ECO:0000256" key="1">
    <source>
        <dbReference type="ARBA" id="ARBA00004651"/>
    </source>
</evidence>
<dbReference type="InterPro" id="IPR032816">
    <property type="entry name" value="VTT_dom"/>
</dbReference>